<dbReference type="GO" id="GO:0008270">
    <property type="term" value="F:zinc ion binding"/>
    <property type="evidence" value="ECO:0007669"/>
    <property type="project" value="UniProtKB-KW"/>
</dbReference>
<feature type="domain" description="C2H2-type" evidence="6">
    <location>
        <begin position="193"/>
        <end position="220"/>
    </location>
</feature>
<dbReference type="PROSITE" id="PS50157">
    <property type="entry name" value="ZINC_FINGER_C2H2_2"/>
    <property type="match status" value="2"/>
</dbReference>
<feature type="region of interest" description="Disordered" evidence="5">
    <location>
        <begin position="43"/>
        <end position="77"/>
    </location>
</feature>
<keyword evidence="1" id="KW-0479">Metal-binding</keyword>
<dbReference type="AlphaFoldDB" id="A0AAN8A8M1"/>
<dbReference type="FunFam" id="3.30.160.60:FF:000446">
    <property type="entry name" value="Zinc finger protein"/>
    <property type="match status" value="1"/>
</dbReference>
<dbReference type="InterPro" id="IPR013087">
    <property type="entry name" value="Znf_C2H2_type"/>
</dbReference>
<evidence type="ECO:0000313" key="8">
    <source>
        <dbReference type="Proteomes" id="UP001306508"/>
    </source>
</evidence>
<dbReference type="InterPro" id="IPR036236">
    <property type="entry name" value="Znf_C2H2_sf"/>
</dbReference>
<sequence length="246" mass="27704">MSEELLFIRQAIDALVSTSEEISSVNPTIRELLERMKPTSSNQNIISYSLNGNTNNNNKSKSSSNNDANNISNISPLSPAPTAMSSSFSVANSAMQEKFKYVIPNQTMMDAMNFKPISIPSVLNDNIPQINNTPIDSQILSENLARSTQKLGRRRKTEKPPEEKFYCNKCELVFTKMSELKRHEKGHLLILPHICSRCGKGFARKDALKRHGNTLTCDRNRKKLKEALGDKYEEYIARAHRDGISI</sequence>
<dbReference type="EMBL" id="JAWIZZ010000046">
    <property type="protein sequence ID" value="KAK5779715.1"/>
    <property type="molecule type" value="Genomic_DNA"/>
</dbReference>
<dbReference type="PANTHER" id="PTHR23235:SF120">
    <property type="entry name" value="KRUPPEL-LIKE FACTOR 15"/>
    <property type="match status" value="1"/>
</dbReference>
<dbReference type="Proteomes" id="UP001306508">
    <property type="component" value="Unassembled WGS sequence"/>
</dbReference>
<evidence type="ECO:0000256" key="1">
    <source>
        <dbReference type="ARBA" id="ARBA00022723"/>
    </source>
</evidence>
<dbReference type="Gene3D" id="3.30.160.60">
    <property type="entry name" value="Classic Zinc Finger"/>
    <property type="match status" value="1"/>
</dbReference>
<dbReference type="GO" id="GO:0000981">
    <property type="term" value="F:DNA-binding transcription factor activity, RNA polymerase II-specific"/>
    <property type="evidence" value="ECO:0007669"/>
    <property type="project" value="TreeGrafter"/>
</dbReference>
<feature type="domain" description="C2H2-type" evidence="6">
    <location>
        <begin position="165"/>
        <end position="192"/>
    </location>
</feature>
<dbReference type="SMART" id="SM00355">
    <property type="entry name" value="ZnF_C2H2"/>
    <property type="match status" value="2"/>
</dbReference>
<accession>A0AAN8A8M1</accession>
<evidence type="ECO:0000256" key="2">
    <source>
        <dbReference type="ARBA" id="ARBA00022771"/>
    </source>
</evidence>
<protein>
    <recommendedName>
        <fullName evidence="6">C2H2-type domain-containing protein</fullName>
    </recommendedName>
</protein>
<comment type="caution">
    <text evidence="7">The sequence shown here is derived from an EMBL/GenBank/DDBJ whole genome shotgun (WGS) entry which is preliminary data.</text>
</comment>
<evidence type="ECO:0000256" key="4">
    <source>
        <dbReference type="PROSITE-ProRule" id="PRU00042"/>
    </source>
</evidence>
<name>A0AAN8A8M1_9SACH</name>
<dbReference type="SUPFAM" id="SSF57667">
    <property type="entry name" value="beta-beta-alpha zinc fingers"/>
    <property type="match status" value="1"/>
</dbReference>
<proteinExistence type="predicted"/>
<feature type="compositionally biased region" description="Low complexity" evidence="5">
    <location>
        <begin position="46"/>
        <end position="75"/>
    </location>
</feature>
<evidence type="ECO:0000259" key="6">
    <source>
        <dbReference type="PROSITE" id="PS50157"/>
    </source>
</evidence>
<dbReference type="Pfam" id="PF00096">
    <property type="entry name" value="zf-C2H2"/>
    <property type="match status" value="2"/>
</dbReference>
<keyword evidence="2 4" id="KW-0863">Zinc-finger</keyword>
<evidence type="ECO:0000313" key="7">
    <source>
        <dbReference type="EMBL" id="KAK5779715.1"/>
    </source>
</evidence>
<dbReference type="PANTHER" id="PTHR23235">
    <property type="entry name" value="KRUEPPEL-LIKE TRANSCRIPTION FACTOR"/>
    <property type="match status" value="1"/>
</dbReference>
<evidence type="ECO:0000256" key="5">
    <source>
        <dbReference type="SAM" id="MobiDB-lite"/>
    </source>
</evidence>
<evidence type="ECO:0000256" key="3">
    <source>
        <dbReference type="ARBA" id="ARBA00022833"/>
    </source>
</evidence>
<keyword evidence="3" id="KW-0862">Zinc</keyword>
<reference evidence="8" key="1">
    <citation type="submission" date="2023-07" db="EMBL/GenBank/DDBJ databases">
        <title>A draft genome of Kazachstania heterogenica Y-27499.</title>
        <authorList>
            <person name="Donic C."/>
            <person name="Kralova J.S."/>
            <person name="Fidel L."/>
            <person name="Ben-Dor S."/>
            <person name="Jung S."/>
        </authorList>
    </citation>
    <scope>NUCLEOTIDE SEQUENCE [LARGE SCALE GENOMIC DNA]</scope>
    <source>
        <strain evidence="8">Y27499</strain>
    </source>
</reference>
<dbReference type="PROSITE" id="PS00028">
    <property type="entry name" value="ZINC_FINGER_C2H2_1"/>
    <property type="match status" value="1"/>
</dbReference>
<dbReference type="GO" id="GO:0000978">
    <property type="term" value="F:RNA polymerase II cis-regulatory region sequence-specific DNA binding"/>
    <property type="evidence" value="ECO:0007669"/>
    <property type="project" value="TreeGrafter"/>
</dbReference>
<organism evidence="7 8">
    <name type="scientific">Arxiozyma heterogenica</name>
    <dbReference type="NCBI Taxonomy" id="278026"/>
    <lineage>
        <taxon>Eukaryota</taxon>
        <taxon>Fungi</taxon>
        <taxon>Dikarya</taxon>
        <taxon>Ascomycota</taxon>
        <taxon>Saccharomycotina</taxon>
        <taxon>Saccharomycetes</taxon>
        <taxon>Saccharomycetales</taxon>
        <taxon>Saccharomycetaceae</taxon>
        <taxon>Arxiozyma</taxon>
    </lineage>
</organism>
<keyword evidence="8" id="KW-1185">Reference proteome</keyword>
<gene>
    <name evidence="7" type="ORF">RI543_002836</name>
</gene>